<evidence type="ECO:0000259" key="1">
    <source>
        <dbReference type="PROSITE" id="PS50181"/>
    </source>
</evidence>
<dbReference type="Pfam" id="PF12937">
    <property type="entry name" value="F-box-like"/>
    <property type="match status" value="1"/>
</dbReference>
<dbReference type="AlphaFoldDB" id="A0AAW1P4H8"/>
<dbReference type="SUPFAM" id="SSF81383">
    <property type="entry name" value="F-box domain"/>
    <property type="match status" value="1"/>
</dbReference>
<gene>
    <name evidence="2" type="ORF">WJX73_008919</name>
</gene>
<evidence type="ECO:0000313" key="2">
    <source>
        <dbReference type="EMBL" id="KAK9804675.1"/>
    </source>
</evidence>
<sequence length="119" mass="13214">MAARQTTSGLLALPDELLLRVFGHLSTRRTFDDQSIDPPTLGRLAKTCKRFDKVLSQPLPMYESLVITQDTMRHYLDTANPDMMARHTCTIAGWAASRGNNPAAFFMPIAAVAYMHSTS</sequence>
<comment type="caution">
    <text evidence="2">The sequence shown here is derived from an EMBL/GenBank/DDBJ whole genome shotgun (WGS) entry which is preliminary data.</text>
</comment>
<dbReference type="Gene3D" id="1.20.1280.50">
    <property type="match status" value="1"/>
</dbReference>
<dbReference type="Proteomes" id="UP001465755">
    <property type="component" value="Unassembled WGS sequence"/>
</dbReference>
<dbReference type="InterPro" id="IPR036047">
    <property type="entry name" value="F-box-like_dom_sf"/>
</dbReference>
<feature type="domain" description="F-box" evidence="1">
    <location>
        <begin position="7"/>
        <end position="65"/>
    </location>
</feature>
<dbReference type="EMBL" id="JALJOQ010000048">
    <property type="protein sequence ID" value="KAK9804675.1"/>
    <property type="molecule type" value="Genomic_DNA"/>
</dbReference>
<evidence type="ECO:0000313" key="3">
    <source>
        <dbReference type="Proteomes" id="UP001465755"/>
    </source>
</evidence>
<protein>
    <recommendedName>
        <fullName evidence="1">F-box domain-containing protein</fullName>
    </recommendedName>
</protein>
<keyword evidence="3" id="KW-1185">Reference proteome</keyword>
<organism evidence="2 3">
    <name type="scientific">Symbiochloris irregularis</name>
    <dbReference type="NCBI Taxonomy" id="706552"/>
    <lineage>
        <taxon>Eukaryota</taxon>
        <taxon>Viridiplantae</taxon>
        <taxon>Chlorophyta</taxon>
        <taxon>core chlorophytes</taxon>
        <taxon>Trebouxiophyceae</taxon>
        <taxon>Trebouxiales</taxon>
        <taxon>Trebouxiaceae</taxon>
        <taxon>Symbiochloris</taxon>
    </lineage>
</organism>
<name>A0AAW1P4H8_9CHLO</name>
<dbReference type="InterPro" id="IPR001810">
    <property type="entry name" value="F-box_dom"/>
</dbReference>
<dbReference type="PROSITE" id="PS50181">
    <property type="entry name" value="FBOX"/>
    <property type="match status" value="1"/>
</dbReference>
<proteinExistence type="predicted"/>
<accession>A0AAW1P4H8</accession>
<reference evidence="2 3" key="1">
    <citation type="journal article" date="2024" name="Nat. Commun.">
        <title>Phylogenomics reveals the evolutionary origins of lichenization in chlorophyte algae.</title>
        <authorList>
            <person name="Puginier C."/>
            <person name="Libourel C."/>
            <person name="Otte J."/>
            <person name="Skaloud P."/>
            <person name="Haon M."/>
            <person name="Grisel S."/>
            <person name="Petersen M."/>
            <person name="Berrin J.G."/>
            <person name="Delaux P.M."/>
            <person name="Dal Grande F."/>
            <person name="Keller J."/>
        </authorList>
    </citation>
    <scope>NUCLEOTIDE SEQUENCE [LARGE SCALE GENOMIC DNA]</scope>
    <source>
        <strain evidence="2 3">SAG 2036</strain>
    </source>
</reference>